<proteinExistence type="predicted"/>
<dbReference type="Proteomes" id="UP000177821">
    <property type="component" value="Unassembled WGS sequence"/>
</dbReference>
<name>A0A1G1WQ22_9BACT</name>
<accession>A0A1G1WQ22</accession>
<gene>
    <name evidence="1" type="ORF">A3J50_04430</name>
</gene>
<evidence type="ECO:0000313" key="1">
    <source>
        <dbReference type="EMBL" id="OGY29828.1"/>
    </source>
</evidence>
<reference evidence="1 2" key="1">
    <citation type="journal article" date="2016" name="Nat. Commun.">
        <title>Thousands of microbial genomes shed light on interconnected biogeochemical processes in an aquifer system.</title>
        <authorList>
            <person name="Anantharaman K."/>
            <person name="Brown C.T."/>
            <person name="Hug L.A."/>
            <person name="Sharon I."/>
            <person name="Castelle C.J."/>
            <person name="Probst A.J."/>
            <person name="Thomas B.C."/>
            <person name="Singh A."/>
            <person name="Wilkins M.J."/>
            <person name="Karaoz U."/>
            <person name="Brodie E.L."/>
            <person name="Williams K.H."/>
            <person name="Hubbard S.S."/>
            <person name="Banfield J.F."/>
        </authorList>
    </citation>
    <scope>NUCLEOTIDE SEQUENCE [LARGE SCALE GENOMIC DNA]</scope>
</reference>
<sequence length="108" mass="12756">MVQINKVYVRFGRTSRTRFGSIRLRSEDNSTLIMVTRMFQNPAFPEEVVDHTLAHELVHYIHGFSSPYPRLHKFPHRGGIIDKEMKDRGMGNLVSYYRKWVNLYAKTL</sequence>
<dbReference type="EMBL" id="MHCX01000013">
    <property type="protein sequence ID" value="OGY29828.1"/>
    <property type="molecule type" value="Genomic_DNA"/>
</dbReference>
<organism evidence="1 2">
    <name type="scientific">Candidatus Woykebacteria bacterium RIFCSPHIGHO2_02_FULL_43_16b</name>
    <dbReference type="NCBI Taxonomy" id="1802601"/>
    <lineage>
        <taxon>Bacteria</taxon>
        <taxon>Candidatus Woykeibacteriota</taxon>
    </lineage>
</organism>
<comment type="caution">
    <text evidence="1">The sequence shown here is derived from an EMBL/GenBank/DDBJ whole genome shotgun (WGS) entry which is preliminary data.</text>
</comment>
<protein>
    <recommendedName>
        <fullName evidence="3">SprT-like domain-containing protein</fullName>
    </recommendedName>
</protein>
<evidence type="ECO:0008006" key="3">
    <source>
        <dbReference type="Google" id="ProtNLM"/>
    </source>
</evidence>
<evidence type="ECO:0000313" key="2">
    <source>
        <dbReference type="Proteomes" id="UP000177821"/>
    </source>
</evidence>
<dbReference type="AlphaFoldDB" id="A0A1G1WQ22"/>